<protein>
    <submittedName>
        <fullName evidence="1">Uncharacterized protein</fullName>
    </submittedName>
</protein>
<accession>A0A0E9XG48</accession>
<dbReference type="EMBL" id="GBXM01007782">
    <property type="protein sequence ID" value="JAI00796.1"/>
    <property type="molecule type" value="Transcribed_RNA"/>
</dbReference>
<dbReference type="AlphaFoldDB" id="A0A0E9XG48"/>
<sequence length="35" mass="4005">MLGLQCDVRDFLTSPHLCSLQFSGHCQRIILITEE</sequence>
<reference evidence="1" key="1">
    <citation type="submission" date="2014-11" db="EMBL/GenBank/DDBJ databases">
        <authorList>
            <person name="Amaro Gonzalez C."/>
        </authorList>
    </citation>
    <scope>NUCLEOTIDE SEQUENCE</scope>
</reference>
<evidence type="ECO:0000313" key="1">
    <source>
        <dbReference type="EMBL" id="JAI00796.1"/>
    </source>
</evidence>
<name>A0A0E9XG48_ANGAN</name>
<proteinExistence type="predicted"/>
<reference evidence="1" key="2">
    <citation type="journal article" date="2015" name="Fish Shellfish Immunol.">
        <title>Early steps in the European eel (Anguilla anguilla)-Vibrio vulnificus interaction in the gills: Role of the RtxA13 toxin.</title>
        <authorList>
            <person name="Callol A."/>
            <person name="Pajuelo D."/>
            <person name="Ebbesson L."/>
            <person name="Teles M."/>
            <person name="MacKenzie S."/>
            <person name="Amaro C."/>
        </authorList>
    </citation>
    <scope>NUCLEOTIDE SEQUENCE</scope>
</reference>
<organism evidence="1">
    <name type="scientific">Anguilla anguilla</name>
    <name type="common">European freshwater eel</name>
    <name type="synonym">Muraena anguilla</name>
    <dbReference type="NCBI Taxonomy" id="7936"/>
    <lineage>
        <taxon>Eukaryota</taxon>
        <taxon>Metazoa</taxon>
        <taxon>Chordata</taxon>
        <taxon>Craniata</taxon>
        <taxon>Vertebrata</taxon>
        <taxon>Euteleostomi</taxon>
        <taxon>Actinopterygii</taxon>
        <taxon>Neopterygii</taxon>
        <taxon>Teleostei</taxon>
        <taxon>Anguilliformes</taxon>
        <taxon>Anguillidae</taxon>
        <taxon>Anguilla</taxon>
    </lineage>
</organism>